<keyword evidence="1" id="KW-0732">Signal</keyword>
<dbReference type="Proteomes" id="UP000320643">
    <property type="component" value="Unassembled WGS sequence"/>
</dbReference>
<dbReference type="RefSeq" id="WP_143374648.1">
    <property type="nucleotide sequence ID" value="NZ_VJVZ01000012.1"/>
</dbReference>
<feature type="signal peptide" evidence="1">
    <location>
        <begin position="1"/>
        <end position="19"/>
    </location>
</feature>
<proteinExistence type="predicted"/>
<evidence type="ECO:0000313" key="2">
    <source>
        <dbReference type="EMBL" id="TRW22605.1"/>
    </source>
</evidence>
<gene>
    <name evidence="2" type="ORF">FMM05_17145</name>
</gene>
<comment type="caution">
    <text evidence="2">The sequence shown here is derived from an EMBL/GenBank/DDBJ whole genome shotgun (WGS) entry which is preliminary data.</text>
</comment>
<dbReference type="AlphaFoldDB" id="A0A552UWM9"/>
<dbReference type="EMBL" id="VJVZ01000012">
    <property type="protein sequence ID" value="TRW22605.1"/>
    <property type="molecule type" value="Genomic_DNA"/>
</dbReference>
<evidence type="ECO:0000313" key="3">
    <source>
        <dbReference type="Proteomes" id="UP000320643"/>
    </source>
</evidence>
<reference evidence="2 3" key="1">
    <citation type="submission" date="2019-07" db="EMBL/GenBank/DDBJ databases">
        <title>Flavobacterium sp. nov., isolated from glacier ice.</title>
        <authorList>
            <person name="Liu Q."/>
            <person name="Xin Y.-H."/>
        </authorList>
    </citation>
    <scope>NUCLEOTIDE SEQUENCE [LARGE SCALE GENOMIC DNA]</scope>
    <source>
        <strain evidence="2 3">ZT4R6</strain>
    </source>
</reference>
<sequence length="157" mass="18083">MKNIFVFLILSLLGLKCNAQVVLNTDGLNNINNVYLYSLEKYCETLDSLETKIVYVRDEDFIGKSWPTMINGYEIKYLKSKKDYKQAYKKNKKHFTIVGISTLNLRKAKFYIDIIPFSTTYSKGMYNLGNGGGLTIYFDYDDKKGGLIYKEKKTSGI</sequence>
<keyword evidence="3" id="KW-1185">Reference proteome</keyword>
<feature type="chain" id="PRO_5022085515" evidence="1">
    <location>
        <begin position="20"/>
        <end position="157"/>
    </location>
</feature>
<name>A0A552UWM9_9FLAO</name>
<organism evidence="2 3">
    <name type="scientific">Flavobacterium zepuense</name>
    <dbReference type="NCBI Taxonomy" id="2593302"/>
    <lineage>
        <taxon>Bacteria</taxon>
        <taxon>Pseudomonadati</taxon>
        <taxon>Bacteroidota</taxon>
        <taxon>Flavobacteriia</taxon>
        <taxon>Flavobacteriales</taxon>
        <taxon>Flavobacteriaceae</taxon>
        <taxon>Flavobacterium</taxon>
    </lineage>
</organism>
<evidence type="ECO:0000256" key="1">
    <source>
        <dbReference type="SAM" id="SignalP"/>
    </source>
</evidence>
<dbReference type="OrthoDB" id="673246at2"/>
<protein>
    <submittedName>
        <fullName evidence="2">Uncharacterized protein</fullName>
    </submittedName>
</protein>
<accession>A0A552UWM9</accession>